<dbReference type="Pfam" id="PF00295">
    <property type="entry name" value="Glyco_hydro_28"/>
    <property type="match status" value="1"/>
</dbReference>
<dbReference type="PANTHER" id="PTHR31339:SF9">
    <property type="entry name" value="PLASMIN AND FIBRONECTIN-BINDING PROTEIN A"/>
    <property type="match status" value="1"/>
</dbReference>
<dbReference type="GO" id="GO:0005975">
    <property type="term" value="P:carbohydrate metabolic process"/>
    <property type="evidence" value="ECO:0007669"/>
    <property type="project" value="InterPro"/>
</dbReference>
<dbReference type="SUPFAM" id="SSF51126">
    <property type="entry name" value="Pectin lyase-like"/>
    <property type="match status" value="1"/>
</dbReference>
<dbReference type="SMART" id="SM00710">
    <property type="entry name" value="PbH1"/>
    <property type="match status" value="4"/>
</dbReference>
<protein>
    <submittedName>
        <fullName evidence="6">Polygalacturonase</fullName>
        <ecNumber evidence="6">3.2.1.15</ecNumber>
    </submittedName>
</protein>
<dbReference type="InterPro" id="IPR006626">
    <property type="entry name" value="PbH1"/>
</dbReference>
<dbReference type="RefSeq" id="WP_172773225.1">
    <property type="nucleotide sequence ID" value="NZ_CACRTA010000037.1"/>
</dbReference>
<evidence type="ECO:0000313" key="5">
    <source>
        <dbReference type="EMBL" id="QEW38185.1"/>
    </source>
</evidence>
<reference evidence="6 8" key="1">
    <citation type="journal article" date="2019" name="Nat. Commun.">
        <title>Gram positive-like bacteriocins with broad spectrum anti-Bacteroidales activity encoded on mobile elements of the human gut microbiota.</title>
        <authorList>
            <person name="Bechon N."/>
            <person name="Coyne M.J.Jr."/>
            <person name="Laclare-Mceneany V."/>
            <person name="Chatzidaki-Livanis M."/>
            <person name="Ghigo J.-M."/>
            <person name="Comstock L.E."/>
        </authorList>
    </citation>
    <scope>NUCLEOTIDE SEQUENCE [LARGE SCALE GENOMIC DNA]</scope>
    <source>
        <strain evidence="6 8">CL01T12C17</strain>
    </source>
</reference>
<accession>A0A663A4C1</accession>
<dbReference type="InterPro" id="IPR011050">
    <property type="entry name" value="Pectin_lyase_fold/virulence"/>
</dbReference>
<dbReference type="AlphaFoldDB" id="A0A663A4C1"/>
<organism evidence="6 8">
    <name type="scientific">Phocaeicola vulgatus</name>
    <name type="common">Bacteroides vulgatus</name>
    <dbReference type="NCBI Taxonomy" id="821"/>
    <lineage>
        <taxon>Bacteria</taxon>
        <taxon>Pseudomonadati</taxon>
        <taxon>Bacteroidota</taxon>
        <taxon>Bacteroidia</taxon>
        <taxon>Bacteroidales</taxon>
        <taxon>Bacteroidaceae</taxon>
        <taxon>Phocaeicola</taxon>
    </lineage>
</organism>
<dbReference type="InterPro" id="IPR051801">
    <property type="entry name" value="GH28_Enzymes"/>
</dbReference>
<sequence length="919" mass="102591">MTRNAFWGLCIGLCLTGTQAIAQKMESKSIKTTDKTDSISFHIDGITEGETLFTVIGGPEAPVINAGMPGTEGIQGGFEGGSIVKINGVYHMFPTERAGVKGMPAYHDRVKTRIGHWTSTDAVHWTRQSTILESSGVYALVHEDNPMNDRRSAIWSYMPVFSEENNRWYGFYLAYTTDKEIAPNHSFGRIWRCESEKEGLEGIGGPYRDMGIMIEPGLDSQLWEGRQGVASFFPYKVDKGWNAFISGAYPYETRADYPLKGGEKRKVWAVGLAESENLEGPWKRMGEEINPITSIHPQFVENPIVSRLPNGTYIAMFDGGPDYLNLPNRMGYTLSIDGKNWSKARYIAIDTKVKKWWTVMRTPLCLIPEGNNVYTIVYTAWDDTRFHPIGMVKVKLNPEVLDKLTAELKPAIPYLNEVGAQAMPRNIVPIKNPYFNMPQLKRPVFPDFIVNMKGKGMTEDAPITDVVNRTIAEVSKQGGGTVVIPEGKWKSTRIVLKSNVNLHLAKGAEIEFAGRAEDYLPAVFTRHEGIEIMGPAAFIYANGENNIAITGEGTIYGPPMDAEIRKRPNGASVVEKDVPWDMPIEQRIYDGMEGRTFYRPKTISPINCTNVLIEGITMERSTLWNVVPIYCENVIIRGITVNSTKVPSGDGIDIESCKNVLIEYCTLNCGDDCFTLKAGRAEDGLRVGKPTENVVIRYSLAQHGHGGITCGSETAGVIKNLYVHDCVFDGTRTGIRFKTRRNRGGGSDNTYYERLRMINVGKAFTWDLLGSAYYMGELAARYPARKVNRLTPDVKNILIKDFIVESADQFFTANGIPEIPFNQVVVENGEIKCKKLIGALNDAAGFTMRKLTIEAQHNDIHILDGKDILFEDIHFKLPAGEIMVNVEGERSGNIVFKNINANQEKVEYKKESPMRIEIK</sequence>
<dbReference type="SUPFAM" id="SSF75005">
    <property type="entry name" value="Arabinanase/levansucrase/invertase"/>
    <property type="match status" value="2"/>
</dbReference>
<keyword evidence="2 4" id="KW-0378">Hydrolase</keyword>
<evidence type="ECO:0000256" key="3">
    <source>
        <dbReference type="ARBA" id="ARBA00023295"/>
    </source>
</evidence>
<dbReference type="Gene3D" id="2.160.20.10">
    <property type="entry name" value="Single-stranded right-handed beta-helix, Pectin lyase-like"/>
    <property type="match status" value="1"/>
</dbReference>
<dbReference type="InterPro" id="IPR012334">
    <property type="entry name" value="Pectin_lyas_fold"/>
</dbReference>
<dbReference type="Proteomes" id="UP000326091">
    <property type="component" value="Chromosome"/>
</dbReference>
<dbReference type="PANTHER" id="PTHR31339">
    <property type="entry name" value="PECTIN LYASE-RELATED"/>
    <property type="match status" value="1"/>
</dbReference>
<gene>
    <name evidence="6" type="primary">pgl_3</name>
    <name evidence="5" type="synonym">pgl_5</name>
    <name evidence="6" type="ORF">EH214_00715</name>
    <name evidence="5" type="ORF">VIC01_03807</name>
</gene>
<proteinExistence type="inferred from homology"/>
<dbReference type="GO" id="GO:0004650">
    <property type="term" value="F:polygalacturonase activity"/>
    <property type="evidence" value="ECO:0007669"/>
    <property type="project" value="UniProtKB-EC"/>
</dbReference>
<keyword evidence="3 4" id="KW-0326">Glycosidase</keyword>
<dbReference type="EC" id="3.2.1.15" evidence="6"/>
<evidence type="ECO:0000256" key="4">
    <source>
        <dbReference type="RuleBase" id="RU361169"/>
    </source>
</evidence>
<evidence type="ECO:0000313" key="7">
    <source>
        <dbReference type="Proteomes" id="UP000326091"/>
    </source>
</evidence>
<evidence type="ECO:0000256" key="1">
    <source>
        <dbReference type="ARBA" id="ARBA00008834"/>
    </source>
</evidence>
<dbReference type="InterPro" id="IPR023296">
    <property type="entry name" value="Glyco_hydro_beta-prop_sf"/>
</dbReference>
<reference evidence="5 7" key="2">
    <citation type="submission" date="2019-09" db="EMBL/GenBank/DDBJ databases">
        <title>Commensal-derived Metabolites Govern Vibrio cholerae Pathogenesis in Host.</title>
        <authorList>
            <person name="Yoon S.S."/>
            <person name="Yoon M.Y."/>
        </authorList>
    </citation>
    <scope>NUCLEOTIDE SEQUENCE [LARGE SCALE GENOMIC DNA]</scope>
    <source>
        <strain evidence="5 7">VIC01</strain>
    </source>
</reference>
<dbReference type="EMBL" id="RWHZ01000005">
    <property type="protein sequence ID" value="TSE50055.1"/>
    <property type="molecule type" value="Genomic_DNA"/>
</dbReference>
<dbReference type="EMBL" id="CP043529">
    <property type="protein sequence ID" value="QEW38185.1"/>
    <property type="molecule type" value="Genomic_DNA"/>
</dbReference>
<comment type="similarity">
    <text evidence="1 4">Belongs to the glycosyl hydrolase 28 family.</text>
</comment>
<name>A0A663A4C1_PHOVU</name>
<evidence type="ECO:0000313" key="8">
    <source>
        <dbReference type="Proteomes" id="UP000408523"/>
    </source>
</evidence>
<dbReference type="InterPro" id="IPR000743">
    <property type="entry name" value="Glyco_hydro_28"/>
</dbReference>
<evidence type="ECO:0000256" key="2">
    <source>
        <dbReference type="ARBA" id="ARBA00022801"/>
    </source>
</evidence>
<evidence type="ECO:0000313" key="6">
    <source>
        <dbReference type="EMBL" id="TSE50055.1"/>
    </source>
</evidence>
<dbReference type="Gene3D" id="2.115.10.20">
    <property type="entry name" value="Glycosyl hydrolase domain, family 43"/>
    <property type="match status" value="1"/>
</dbReference>
<dbReference type="Proteomes" id="UP000408523">
    <property type="component" value="Unassembled WGS sequence"/>
</dbReference>